<gene>
    <name evidence="3" type="ORF">H8S64_06135</name>
</gene>
<dbReference type="RefSeq" id="WP_186975366.1">
    <property type="nucleotide sequence ID" value="NZ_JBCLTT010000010.1"/>
</dbReference>
<accession>A0ABR7CYB1</accession>
<dbReference type="GO" id="GO:0016301">
    <property type="term" value="F:kinase activity"/>
    <property type="evidence" value="ECO:0007669"/>
    <property type="project" value="UniProtKB-KW"/>
</dbReference>
<comment type="caution">
    <text evidence="3">The sequence shown here is derived from an EMBL/GenBank/DDBJ whole genome shotgun (WGS) entry which is preliminary data.</text>
</comment>
<feature type="transmembrane region" description="Helical" evidence="1">
    <location>
        <begin position="87"/>
        <end position="108"/>
    </location>
</feature>
<keyword evidence="1" id="KW-0812">Transmembrane</keyword>
<keyword evidence="1" id="KW-1133">Transmembrane helix</keyword>
<evidence type="ECO:0000313" key="3">
    <source>
        <dbReference type="EMBL" id="MBC5620672.1"/>
    </source>
</evidence>
<feature type="transmembrane region" description="Helical" evidence="1">
    <location>
        <begin position="128"/>
        <end position="155"/>
    </location>
</feature>
<evidence type="ECO:0000313" key="4">
    <source>
        <dbReference type="Proteomes" id="UP000646484"/>
    </source>
</evidence>
<keyword evidence="3" id="KW-0418">Kinase</keyword>
<reference evidence="3 4" key="1">
    <citation type="submission" date="2020-08" db="EMBL/GenBank/DDBJ databases">
        <title>Genome public.</title>
        <authorList>
            <person name="Liu C."/>
            <person name="Sun Q."/>
        </authorList>
    </citation>
    <scope>NUCLEOTIDE SEQUENCE [LARGE SCALE GENOMIC DNA]</scope>
    <source>
        <strain evidence="3 4">NSJ-56</strain>
    </source>
</reference>
<dbReference type="PANTHER" id="PTHR34220">
    <property type="entry name" value="SENSOR HISTIDINE KINASE YPDA"/>
    <property type="match status" value="1"/>
</dbReference>
<keyword evidence="3" id="KW-0808">Transferase</keyword>
<evidence type="ECO:0000256" key="1">
    <source>
        <dbReference type="SAM" id="Phobius"/>
    </source>
</evidence>
<evidence type="ECO:0000259" key="2">
    <source>
        <dbReference type="Pfam" id="PF06580"/>
    </source>
</evidence>
<organism evidence="3 4">
    <name type="scientific">Butyricimonas hominis</name>
    <dbReference type="NCBI Taxonomy" id="2763032"/>
    <lineage>
        <taxon>Bacteria</taxon>
        <taxon>Pseudomonadati</taxon>
        <taxon>Bacteroidota</taxon>
        <taxon>Bacteroidia</taxon>
        <taxon>Bacteroidales</taxon>
        <taxon>Odoribacteraceae</taxon>
        <taxon>Butyricimonas</taxon>
    </lineage>
</organism>
<feature type="transmembrane region" description="Helical" evidence="1">
    <location>
        <begin position="56"/>
        <end position="75"/>
    </location>
</feature>
<dbReference type="InterPro" id="IPR010559">
    <property type="entry name" value="Sig_transdc_His_kin_internal"/>
</dbReference>
<dbReference type="InterPro" id="IPR050640">
    <property type="entry name" value="Bact_2-comp_sensor_kinase"/>
</dbReference>
<keyword evidence="4" id="KW-1185">Reference proteome</keyword>
<keyword evidence="1" id="KW-0472">Membrane</keyword>
<protein>
    <submittedName>
        <fullName evidence="3">Histidine kinase</fullName>
    </submittedName>
</protein>
<dbReference type="EMBL" id="JACOOH010000002">
    <property type="protein sequence ID" value="MBC5620672.1"/>
    <property type="molecule type" value="Genomic_DNA"/>
</dbReference>
<dbReference type="Proteomes" id="UP000646484">
    <property type="component" value="Unassembled WGS sequence"/>
</dbReference>
<dbReference type="Pfam" id="PF06580">
    <property type="entry name" value="His_kinase"/>
    <property type="match status" value="1"/>
</dbReference>
<name>A0ABR7CYB1_9BACT</name>
<feature type="transmembrane region" description="Helical" evidence="1">
    <location>
        <begin position="26"/>
        <end position="44"/>
    </location>
</feature>
<dbReference type="PANTHER" id="PTHR34220:SF7">
    <property type="entry name" value="SENSOR HISTIDINE KINASE YPDA"/>
    <property type="match status" value="1"/>
</dbReference>
<sequence>MNLNTKGQKLLHHILINPKAKVWRHALLIVAIASVSFNQTYIVFQHGIPVLRDKLYLIALFAALSYLVVVYYNIYVLIPKYLIKKKYTLYGIGVAISVILLLCGQNLIEDITRSYLGEAGMNYLSPVSLINNISSFTTISLCLVGGSITVLLKYWMLENQHVSRLEKMHIQSEVEQLKEQVNPQLLFNILDKTGRLANTEPEESSRMLFKLSQLLRYQLYDCSRGTVLLDAEIRFLGNYLSLEQIYSRQFEYRISSEGEVRRVFIPPLLFIPFVQWCVMQIYKGNQQGVLHLDFKADKKQVEFVCEHDRETIPGEGDLSRIKQRLAFLYKTDYSLALAENSIHLTLKQPES</sequence>
<proteinExistence type="predicted"/>
<feature type="domain" description="Signal transduction histidine kinase internal region" evidence="2">
    <location>
        <begin position="173"/>
        <end position="245"/>
    </location>
</feature>